<reference evidence="1 2" key="1">
    <citation type="submission" date="2018-03" db="EMBL/GenBank/DDBJ databases">
        <title>Genomic Encyclopedia of Type Strains, Phase III (KMG-III): the genomes of soil and plant-associated and newly described type strains.</title>
        <authorList>
            <person name="Whitman W."/>
        </authorList>
    </citation>
    <scope>NUCLEOTIDE SEQUENCE [LARGE SCALE GENOMIC DNA]</scope>
    <source>
        <strain evidence="1 2">CGMCC 1.12700</strain>
    </source>
</reference>
<dbReference type="EMBL" id="PYGD01000014">
    <property type="protein sequence ID" value="PSK88790.1"/>
    <property type="molecule type" value="Genomic_DNA"/>
</dbReference>
<sequence length="82" mass="9415">MIAYTSPRDVLQNLVDDPAYQYPAPDMWAYIKNYSLYNTYPTQINGATFLSYTYYDDYSQLPGFSYDATQFNGELPAASQPQ</sequence>
<organism evidence="1 2">
    <name type="scientific">Taibaiella chishuiensis</name>
    <dbReference type="NCBI Taxonomy" id="1434707"/>
    <lineage>
        <taxon>Bacteria</taxon>
        <taxon>Pseudomonadati</taxon>
        <taxon>Bacteroidota</taxon>
        <taxon>Chitinophagia</taxon>
        <taxon>Chitinophagales</taxon>
        <taxon>Chitinophagaceae</taxon>
        <taxon>Taibaiella</taxon>
    </lineage>
</organism>
<protein>
    <submittedName>
        <fullName evidence="1">Uncharacterized protein</fullName>
    </submittedName>
</protein>
<dbReference type="AlphaFoldDB" id="A0A2P8CV00"/>
<feature type="non-terminal residue" evidence="1">
    <location>
        <position position="82"/>
    </location>
</feature>
<comment type="caution">
    <text evidence="1">The sequence shown here is derived from an EMBL/GenBank/DDBJ whole genome shotgun (WGS) entry which is preliminary data.</text>
</comment>
<dbReference type="OrthoDB" id="976756at2"/>
<dbReference type="RefSeq" id="WP_146146857.1">
    <property type="nucleotide sequence ID" value="NZ_PYGD01000014.1"/>
</dbReference>
<evidence type="ECO:0000313" key="2">
    <source>
        <dbReference type="Proteomes" id="UP000240572"/>
    </source>
</evidence>
<keyword evidence="2" id="KW-1185">Reference proteome</keyword>
<evidence type="ECO:0000313" key="1">
    <source>
        <dbReference type="EMBL" id="PSK88790.1"/>
    </source>
</evidence>
<proteinExistence type="predicted"/>
<dbReference type="Proteomes" id="UP000240572">
    <property type="component" value="Unassembled WGS sequence"/>
</dbReference>
<gene>
    <name evidence="1" type="ORF">B0I18_1141</name>
</gene>
<accession>A0A2P8CV00</accession>
<name>A0A2P8CV00_9BACT</name>